<organism evidence="2">
    <name type="scientific">Methylobacterium bullatum</name>
    <dbReference type="NCBI Taxonomy" id="570505"/>
    <lineage>
        <taxon>Bacteria</taxon>
        <taxon>Pseudomonadati</taxon>
        <taxon>Pseudomonadota</taxon>
        <taxon>Alphaproteobacteria</taxon>
        <taxon>Hyphomicrobiales</taxon>
        <taxon>Methylobacteriaceae</taxon>
        <taxon>Methylobacterium</taxon>
    </lineage>
</organism>
<evidence type="ECO:0000313" key="2">
    <source>
        <dbReference type="EMBL" id="CAA2144535.1"/>
    </source>
</evidence>
<proteinExistence type="predicted"/>
<feature type="region of interest" description="Disordered" evidence="1">
    <location>
        <begin position="30"/>
        <end position="135"/>
    </location>
</feature>
<dbReference type="AlphaFoldDB" id="A0A679K0Z5"/>
<feature type="compositionally biased region" description="Basic and acidic residues" evidence="1">
    <location>
        <begin position="111"/>
        <end position="120"/>
    </location>
</feature>
<gene>
    <name evidence="2" type="ORF">MBLL_03660</name>
</gene>
<evidence type="ECO:0000256" key="1">
    <source>
        <dbReference type="SAM" id="MobiDB-lite"/>
    </source>
</evidence>
<feature type="compositionally biased region" description="Low complexity" evidence="1">
    <location>
        <begin position="69"/>
        <end position="96"/>
    </location>
</feature>
<dbReference type="RefSeq" id="WP_339162810.1">
    <property type="nucleotide sequence ID" value="NZ_LR743511.1"/>
</dbReference>
<protein>
    <submittedName>
        <fullName evidence="2">Uncharacterized protein</fullName>
    </submittedName>
</protein>
<name>A0A679K0Z5_9HYPH</name>
<dbReference type="EMBL" id="LR743511">
    <property type="protein sequence ID" value="CAA2144535.1"/>
    <property type="molecule type" value="Genomic_DNA"/>
</dbReference>
<reference evidence="2" key="1">
    <citation type="submission" date="2019-12" db="EMBL/GenBank/DDBJ databases">
        <authorList>
            <person name="Cremers G."/>
        </authorList>
    </citation>
    <scope>NUCLEOTIDE SEQUENCE</scope>
    <source>
        <strain evidence="2">Mbul2</strain>
    </source>
</reference>
<sequence>MRILRFLVVGSVFGLSVLAIGFVSADRLAHLPAPSPPQMVRTPVPSEPQDTGSIPSPSLPLGGTASVSTTGPAAPRPTGARPTGSKPSPSSAAKPAVTKTASLKPAPAKPKATDGFDTERLNALLRGDPITPPRR</sequence>
<accession>A0A679K0Z5</accession>